<dbReference type="EMBL" id="LUTY01002830">
    <property type="protein sequence ID" value="OAD19369.1"/>
    <property type="molecule type" value="Genomic_DNA"/>
</dbReference>
<dbReference type="AlphaFoldDB" id="A0A0A6P0P4"/>
<evidence type="ECO:0000313" key="1">
    <source>
        <dbReference type="EMBL" id="OAD19369.1"/>
    </source>
</evidence>
<gene>
    <name evidence="1" type="ORF">THIOM_005008</name>
</gene>
<name>A0A0A6P0P4_9GAMM</name>
<sequence>MKAMYSVVPVSIHNLHNLIRNYSKDQDIFADSSSDSQYSRIIFYKNNLEHQLARIDITINMKKFAQFIYQL</sequence>
<dbReference type="Proteomes" id="UP000076962">
    <property type="component" value="Unassembled WGS sequence"/>
</dbReference>
<comment type="caution">
    <text evidence="1">The sequence shown here is derived from an EMBL/GenBank/DDBJ whole genome shotgun (WGS) entry which is preliminary data.</text>
</comment>
<keyword evidence="2" id="KW-1185">Reference proteome</keyword>
<organism evidence="1 2">
    <name type="scientific">Candidatus Thiomargarita nelsonii</name>
    <dbReference type="NCBI Taxonomy" id="1003181"/>
    <lineage>
        <taxon>Bacteria</taxon>
        <taxon>Pseudomonadati</taxon>
        <taxon>Pseudomonadota</taxon>
        <taxon>Gammaproteobacteria</taxon>
        <taxon>Thiotrichales</taxon>
        <taxon>Thiotrichaceae</taxon>
        <taxon>Thiomargarita</taxon>
    </lineage>
</organism>
<accession>A0A0A6P0P4</accession>
<protein>
    <submittedName>
        <fullName evidence="1">Uncharacterized protein</fullName>
    </submittedName>
</protein>
<evidence type="ECO:0000313" key="2">
    <source>
        <dbReference type="Proteomes" id="UP000076962"/>
    </source>
</evidence>
<reference evidence="1 2" key="1">
    <citation type="submission" date="2016-05" db="EMBL/GenBank/DDBJ databases">
        <title>Single-cell genome of chain-forming Candidatus Thiomargarita nelsonii and comparison to other large sulfur-oxidizing bacteria.</title>
        <authorList>
            <person name="Winkel M."/>
            <person name="Salman V."/>
            <person name="Woyke T."/>
            <person name="Schulz-Vogt H."/>
            <person name="Richter M."/>
            <person name="Flood B."/>
            <person name="Bailey J."/>
            <person name="Amann R."/>
            <person name="Mussmann M."/>
        </authorList>
    </citation>
    <scope>NUCLEOTIDE SEQUENCE [LARGE SCALE GENOMIC DNA]</scope>
    <source>
        <strain evidence="1 2">THI036</strain>
    </source>
</reference>
<proteinExistence type="predicted"/>